<sequence>MGMTEATIMSTERLLLRPWRVGDMDDARALYRYASNPNVGPAAAWAVHTSVEDSQQVIRNVLNAPETYAVVLRETGEPIGSIGLSPLSDAIDPGRREPADEREIGYWIGEPYWGRGLIPEAGREMLRHGFGDLHLSAIWGRHDVDNAKSARVMDKLGLEPVRTARHVHLELLGDVYRDEIIRRIAAGQWRGSVR</sequence>
<dbReference type="AlphaFoldDB" id="A0A5J5E171"/>
<organism evidence="6 7">
    <name type="scientific">Bifidobacterium vespertilionis</name>
    <dbReference type="NCBI Taxonomy" id="2562524"/>
    <lineage>
        <taxon>Bacteria</taxon>
        <taxon>Bacillati</taxon>
        <taxon>Actinomycetota</taxon>
        <taxon>Actinomycetes</taxon>
        <taxon>Bifidobacteriales</taxon>
        <taxon>Bifidobacteriaceae</taxon>
        <taxon>Bifidobacterium</taxon>
    </lineage>
</organism>
<evidence type="ECO:0000313" key="7">
    <source>
        <dbReference type="Proteomes" id="UP000345527"/>
    </source>
</evidence>
<evidence type="ECO:0000259" key="4">
    <source>
        <dbReference type="PROSITE" id="PS51186"/>
    </source>
</evidence>
<reference evidence="7 8" key="1">
    <citation type="journal article" date="2019" name="Syst. Appl. Microbiol.">
        <title>Characterization of Bifidobacterium species in feaces of the Egyptian fruit bat: Description of B. vespertilionis sp. nov. and B. rousetti sp. nov.</title>
        <authorList>
            <person name="Modesto M."/>
            <person name="Satti M."/>
            <person name="Watanabe K."/>
            <person name="Puglisi E."/>
            <person name="Morelli L."/>
            <person name="Huang C.-H."/>
            <person name="Liou J.-S."/>
            <person name="Miyashita M."/>
            <person name="Tamura T."/>
            <person name="Saito S."/>
            <person name="Mori K."/>
            <person name="Huang L."/>
            <person name="Sciavilla P."/>
            <person name="Sandri C."/>
            <person name="Spiezio C."/>
            <person name="Vitali F."/>
            <person name="Cavalieri D."/>
            <person name="Perpetuini G."/>
            <person name="Tofalo R."/>
            <person name="Bonetti A."/>
            <person name="Arita M."/>
            <person name="Mattarelli P."/>
        </authorList>
    </citation>
    <scope>NUCLEOTIDE SEQUENCE [LARGE SCALE GENOMIC DNA]</scope>
    <source>
        <strain evidence="5 8">RST16</strain>
        <strain evidence="6 7">RST8</strain>
    </source>
</reference>
<dbReference type="OrthoDB" id="4142102at2"/>
<accession>A0A5J5E171</accession>
<keyword evidence="1 6" id="KW-0808">Transferase</keyword>
<evidence type="ECO:0000313" key="8">
    <source>
        <dbReference type="Proteomes" id="UP000374630"/>
    </source>
</evidence>
<dbReference type="PROSITE" id="PS51186">
    <property type="entry name" value="GNAT"/>
    <property type="match status" value="1"/>
</dbReference>
<name>A0A5J5E171_9BIFI</name>
<dbReference type="Proteomes" id="UP000345527">
    <property type="component" value="Unassembled WGS sequence"/>
</dbReference>
<evidence type="ECO:0000313" key="5">
    <source>
        <dbReference type="EMBL" id="KAA8820882.1"/>
    </source>
</evidence>
<dbReference type="SUPFAM" id="SSF55729">
    <property type="entry name" value="Acyl-CoA N-acyltransferases (Nat)"/>
    <property type="match status" value="1"/>
</dbReference>
<dbReference type="PANTHER" id="PTHR43792:SF8">
    <property type="entry name" value="[RIBOSOMAL PROTEIN US5]-ALANINE N-ACETYLTRANSFERASE"/>
    <property type="match status" value="1"/>
</dbReference>
<evidence type="ECO:0000256" key="2">
    <source>
        <dbReference type="ARBA" id="ARBA00023315"/>
    </source>
</evidence>
<proteinExistence type="inferred from homology"/>
<evidence type="ECO:0000256" key="3">
    <source>
        <dbReference type="ARBA" id="ARBA00038502"/>
    </source>
</evidence>
<evidence type="ECO:0000256" key="1">
    <source>
        <dbReference type="ARBA" id="ARBA00022679"/>
    </source>
</evidence>
<dbReference type="InterPro" id="IPR016181">
    <property type="entry name" value="Acyl_CoA_acyltransferase"/>
</dbReference>
<comment type="caution">
    <text evidence="6">The sequence shown here is derived from an EMBL/GenBank/DDBJ whole genome shotgun (WGS) entry which is preliminary data.</text>
</comment>
<dbReference type="Gene3D" id="3.40.630.30">
    <property type="match status" value="1"/>
</dbReference>
<keyword evidence="2" id="KW-0012">Acyltransferase</keyword>
<gene>
    <name evidence="6" type="ORF">EM848_08420</name>
    <name evidence="5" type="ORF">EMO90_05270</name>
</gene>
<dbReference type="PANTHER" id="PTHR43792">
    <property type="entry name" value="GNAT FAMILY, PUTATIVE (AFU_ORTHOLOGUE AFUA_3G00765)-RELATED-RELATED"/>
    <property type="match status" value="1"/>
</dbReference>
<dbReference type="EMBL" id="RZOA01000016">
    <property type="protein sequence ID" value="KAA8822732.1"/>
    <property type="molecule type" value="Genomic_DNA"/>
</dbReference>
<dbReference type="Proteomes" id="UP000374630">
    <property type="component" value="Unassembled WGS sequence"/>
</dbReference>
<evidence type="ECO:0000313" key="6">
    <source>
        <dbReference type="EMBL" id="KAA8822732.1"/>
    </source>
</evidence>
<dbReference type="Pfam" id="PF13302">
    <property type="entry name" value="Acetyltransf_3"/>
    <property type="match status" value="1"/>
</dbReference>
<dbReference type="InterPro" id="IPR051531">
    <property type="entry name" value="N-acetyltransferase"/>
</dbReference>
<keyword evidence="8" id="KW-1185">Reference proteome</keyword>
<comment type="similarity">
    <text evidence="3">Belongs to the acetyltransferase family. RimJ subfamily.</text>
</comment>
<feature type="domain" description="N-acetyltransferase" evidence="4">
    <location>
        <begin position="14"/>
        <end position="176"/>
    </location>
</feature>
<protein>
    <submittedName>
        <fullName evidence="6">N-acetyltransferase</fullName>
    </submittedName>
</protein>
<dbReference type="EMBL" id="RZNZ01000006">
    <property type="protein sequence ID" value="KAA8820882.1"/>
    <property type="molecule type" value="Genomic_DNA"/>
</dbReference>
<dbReference type="GO" id="GO:0005737">
    <property type="term" value="C:cytoplasm"/>
    <property type="evidence" value="ECO:0007669"/>
    <property type="project" value="TreeGrafter"/>
</dbReference>
<dbReference type="InterPro" id="IPR000182">
    <property type="entry name" value="GNAT_dom"/>
</dbReference>
<dbReference type="GO" id="GO:0008999">
    <property type="term" value="F:protein-N-terminal-alanine acetyltransferase activity"/>
    <property type="evidence" value="ECO:0007669"/>
    <property type="project" value="TreeGrafter"/>
</dbReference>